<protein>
    <submittedName>
        <fullName evidence="1">Uncharacterized protein</fullName>
    </submittedName>
</protein>
<reference evidence="1" key="1">
    <citation type="journal article" date="2019" name="Sci. Rep.">
        <title>Draft genome of Tanacetum cinerariifolium, the natural source of mosquito coil.</title>
        <authorList>
            <person name="Yamashiro T."/>
            <person name="Shiraishi A."/>
            <person name="Satake H."/>
            <person name="Nakayama K."/>
        </authorList>
    </citation>
    <scope>NUCLEOTIDE SEQUENCE</scope>
</reference>
<gene>
    <name evidence="1" type="ORF">Tci_017205</name>
</gene>
<dbReference type="EMBL" id="BKCJ010001956">
    <property type="protein sequence ID" value="GEU45227.1"/>
    <property type="molecule type" value="Genomic_DNA"/>
</dbReference>
<name>A0A6L2K932_TANCI</name>
<dbReference type="AlphaFoldDB" id="A0A6L2K932"/>
<sequence>MACIAELAKFNKIEDQLLVLIERQVEIELKLEEKFRELCEEVSNVVEEREDVVQELERLSGNHVAKEIALLLRRGKKIYLYKMSHL</sequence>
<organism evidence="1">
    <name type="scientific">Tanacetum cinerariifolium</name>
    <name type="common">Dalmatian daisy</name>
    <name type="synonym">Chrysanthemum cinerariifolium</name>
    <dbReference type="NCBI Taxonomy" id="118510"/>
    <lineage>
        <taxon>Eukaryota</taxon>
        <taxon>Viridiplantae</taxon>
        <taxon>Streptophyta</taxon>
        <taxon>Embryophyta</taxon>
        <taxon>Tracheophyta</taxon>
        <taxon>Spermatophyta</taxon>
        <taxon>Magnoliopsida</taxon>
        <taxon>eudicotyledons</taxon>
        <taxon>Gunneridae</taxon>
        <taxon>Pentapetalae</taxon>
        <taxon>asterids</taxon>
        <taxon>campanulids</taxon>
        <taxon>Asterales</taxon>
        <taxon>Asteraceae</taxon>
        <taxon>Asteroideae</taxon>
        <taxon>Anthemideae</taxon>
        <taxon>Anthemidinae</taxon>
        <taxon>Tanacetum</taxon>
    </lineage>
</organism>
<evidence type="ECO:0000313" key="1">
    <source>
        <dbReference type="EMBL" id="GEU45227.1"/>
    </source>
</evidence>
<accession>A0A6L2K932</accession>
<comment type="caution">
    <text evidence="1">The sequence shown here is derived from an EMBL/GenBank/DDBJ whole genome shotgun (WGS) entry which is preliminary data.</text>
</comment>
<proteinExistence type="predicted"/>